<feature type="transmembrane region" description="Helical" evidence="8">
    <location>
        <begin position="154"/>
        <end position="176"/>
    </location>
</feature>
<keyword evidence="4 8" id="KW-0812">Transmembrane</keyword>
<accession>A0ABR2WJX7</accession>
<sequence length="1195" mass="134876">MAPENKKYSKPSLYRHLRGNGGSPDSDPKYASSTTTYSDPFSDSQQGTDYSSQTDTNYNPWDTQKKDLFFEPSANEKFFFPQPEVGSLRKGSKNSMELSRELSNGKKFPKASKARRYWLLISKIFTFFIPDMLLKLGGKKSVDSRQSLREKITLFLFVAIVSLLFVVWVEFVPFTFCTPYNLFSPEVLGGSKYVAINGKVVDLSHSVSVVGEEVRRYLGKDVSLMFPSFTLLARTKGATEYPDPEINRCIQNLTRADNWLEKRIFNDPGYLVTNQKLTECPSPTDRSKSSTHCFYNASVRHEVAKATIGDLVFDYSILGNNDPTLPQLAYMIVNGHLYDMSDFIKYSSTTGSSFRSWNPKGIDPDSLLFPREVTELIFEHVGEDATGPFSRLAQGEVYLRCMDKLFYKGSVKETVLPQCGAFNPILWVTFGLPFLFLTICTVASLLMFPDKSKIHPSSTCIVMVPCYCEDQQTLKLSFDSVARSDCHDSSKLLMVICDGIFTAPGNTMSTHQIVLDILGFSGPEPDLKAYISLGEGNKNINLAKVYSGFYECGTHRIGYVVVVKYGNPMEIRNSGNRGKRDSILVMWNFLEGLLDPDNKLTPLEYELYHHINHVIGVDPRSFQYALVLDADTNIGGGTLSRLIARMENDQGLMAISGHAKPSNPTDSFATMLQVYPFFMSHYVKPAFESMIGGVTFLHGPCTMYRIKYPDNKPCVVDTTTIIGFSTPRPNTMHMRNTLLLGEDSFFSVILLKAFPHLRFGFESSAICYTKLTPRFSVFLGQQGRITSAAFHSYFELARVYGKTLLGSIYQFITVMKLLSYMFMPVFLGYLYYVIIRSVVTDETAYLIVGTSLICMFGFNAMMLAVRGQLGTIFWLVFSIIFSLPFYCFVIPLYSLWYSDNCMWVDTVKTNSKSIRRKHGILDDTNSQYKVSMQISLLTIAEYDELENEDEDDDSLLEEVHYGHPQRLISLGDTTTLSSATSQLQSDRPEDMANLAKHVDQRAEEILISIPQIEHSSRSKVKKEHHFSSASNKNLDSNVPLSLSCSPKSPGRLSHVTSSSMMQSEYSTDYTRSSRTFSYYSHQLDAVTNDAESQPSSRPESDRSSNRDHSHLLNGTTTGSKVALVQRLLREEIYYFLKEANLNAITRRDVKERLFEHFGDAVTIYNDYIHDCIEEFTLERLALLPSTTSPQSPSTP</sequence>
<keyword evidence="3" id="KW-0328">Glycosyltransferase</keyword>
<keyword evidence="11" id="KW-1185">Reference proteome</keyword>
<keyword evidence="3" id="KW-0808">Transferase</keyword>
<organism evidence="10 11">
    <name type="scientific">Basidiobolus ranarum</name>
    <dbReference type="NCBI Taxonomy" id="34480"/>
    <lineage>
        <taxon>Eukaryota</taxon>
        <taxon>Fungi</taxon>
        <taxon>Fungi incertae sedis</taxon>
        <taxon>Zoopagomycota</taxon>
        <taxon>Entomophthoromycotina</taxon>
        <taxon>Basidiobolomycetes</taxon>
        <taxon>Basidiobolales</taxon>
        <taxon>Basidiobolaceae</taxon>
        <taxon>Basidiobolus</taxon>
    </lineage>
</organism>
<evidence type="ECO:0000259" key="9">
    <source>
        <dbReference type="Pfam" id="PF08766"/>
    </source>
</evidence>
<feature type="region of interest" description="Disordered" evidence="7">
    <location>
        <begin position="1086"/>
        <end position="1114"/>
    </location>
</feature>
<feature type="compositionally biased region" description="Polar residues" evidence="7">
    <location>
        <begin position="31"/>
        <end position="58"/>
    </location>
</feature>
<feature type="compositionally biased region" description="Polar residues" evidence="7">
    <location>
        <begin position="1027"/>
        <end position="1046"/>
    </location>
</feature>
<evidence type="ECO:0000256" key="4">
    <source>
        <dbReference type="ARBA" id="ARBA00022692"/>
    </source>
</evidence>
<evidence type="ECO:0000256" key="6">
    <source>
        <dbReference type="ARBA" id="ARBA00023136"/>
    </source>
</evidence>
<proteinExistence type="predicted"/>
<dbReference type="InterPro" id="IPR029044">
    <property type="entry name" value="Nucleotide-diphossugar_trans"/>
</dbReference>
<dbReference type="PANTHER" id="PTHR22914">
    <property type="entry name" value="CHITIN SYNTHASE"/>
    <property type="match status" value="1"/>
</dbReference>
<evidence type="ECO:0000256" key="7">
    <source>
        <dbReference type="SAM" id="MobiDB-lite"/>
    </source>
</evidence>
<feature type="transmembrane region" description="Helical" evidence="8">
    <location>
        <begin position="872"/>
        <end position="896"/>
    </location>
</feature>
<feature type="transmembrane region" description="Helical" evidence="8">
    <location>
        <begin position="844"/>
        <end position="865"/>
    </location>
</feature>
<feature type="region of interest" description="Disordered" evidence="7">
    <location>
        <begin position="1014"/>
        <end position="1066"/>
    </location>
</feature>
<protein>
    <recommendedName>
        <fullName evidence="2">chitin synthase</fullName>
        <ecNumber evidence="2">2.4.1.16</ecNumber>
    </recommendedName>
</protein>
<dbReference type="EC" id="2.4.1.16" evidence="2"/>
<feature type="transmembrane region" description="Helical" evidence="8">
    <location>
        <begin position="425"/>
        <end position="448"/>
    </location>
</feature>
<evidence type="ECO:0000256" key="2">
    <source>
        <dbReference type="ARBA" id="ARBA00012543"/>
    </source>
</evidence>
<name>A0ABR2WJX7_9FUNG</name>
<evidence type="ECO:0000256" key="3">
    <source>
        <dbReference type="ARBA" id="ARBA00022676"/>
    </source>
</evidence>
<dbReference type="InterPro" id="IPR004835">
    <property type="entry name" value="Chitin_synth"/>
</dbReference>
<feature type="compositionally biased region" description="Basic and acidic residues" evidence="7">
    <location>
        <begin position="1098"/>
        <end position="1110"/>
    </location>
</feature>
<feature type="domain" description="DEK-C" evidence="9">
    <location>
        <begin position="1128"/>
        <end position="1175"/>
    </location>
</feature>
<dbReference type="InterPro" id="IPR014876">
    <property type="entry name" value="DEK_C"/>
</dbReference>
<evidence type="ECO:0000256" key="8">
    <source>
        <dbReference type="SAM" id="Phobius"/>
    </source>
</evidence>
<dbReference type="PANTHER" id="PTHR22914:SF41">
    <property type="entry name" value="CHITIN SYNTHASE 7"/>
    <property type="match status" value="1"/>
</dbReference>
<evidence type="ECO:0000256" key="1">
    <source>
        <dbReference type="ARBA" id="ARBA00004141"/>
    </source>
</evidence>
<feature type="transmembrane region" description="Helical" evidence="8">
    <location>
        <begin position="808"/>
        <end position="832"/>
    </location>
</feature>
<dbReference type="EMBL" id="JASJQH010001215">
    <property type="protein sequence ID" value="KAK9761797.1"/>
    <property type="molecule type" value="Genomic_DNA"/>
</dbReference>
<dbReference type="Pfam" id="PF03142">
    <property type="entry name" value="Chitin_synth_2"/>
    <property type="match status" value="1"/>
</dbReference>
<dbReference type="SUPFAM" id="SSF53448">
    <property type="entry name" value="Nucleotide-diphospho-sugar transferases"/>
    <property type="match status" value="1"/>
</dbReference>
<dbReference type="Proteomes" id="UP001479436">
    <property type="component" value="Unassembled WGS sequence"/>
</dbReference>
<evidence type="ECO:0000313" key="11">
    <source>
        <dbReference type="Proteomes" id="UP001479436"/>
    </source>
</evidence>
<dbReference type="Pfam" id="PF08766">
    <property type="entry name" value="DEK_C"/>
    <property type="match status" value="1"/>
</dbReference>
<evidence type="ECO:0000313" key="10">
    <source>
        <dbReference type="EMBL" id="KAK9761797.1"/>
    </source>
</evidence>
<reference evidence="10 11" key="1">
    <citation type="submission" date="2023-04" db="EMBL/GenBank/DDBJ databases">
        <title>Genome of Basidiobolus ranarum AG-B5.</title>
        <authorList>
            <person name="Stajich J.E."/>
            <person name="Carter-House D."/>
            <person name="Gryganskyi A."/>
        </authorList>
    </citation>
    <scope>NUCLEOTIDE SEQUENCE [LARGE SCALE GENOMIC DNA]</scope>
    <source>
        <strain evidence="10 11">AG-B5</strain>
    </source>
</reference>
<gene>
    <name evidence="10" type="ORF">K7432_013034</name>
</gene>
<evidence type="ECO:0000256" key="5">
    <source>
        <dbReference type="ARBA" id="ARBA00022989"/>
    </source>
</evidence>
<feature type="region of interest" description="Disordered" evidence="7">
    <location>
        <begin position="1"/>
        <end position="58"/>
    </location>
</feature>
<keyword evidence="6 8" id="KW-0472">Membrane</keyword>
<comment type="caution">
    <text evidence="10">The sequence shown here is derived from an EMBL/GenBank/DDBJ whole genome shotgun (WGS) entry which is preliminary data.</text>
</comment>
<comment type="subcellular location">
    <subcellularLocation>
        <location evidence="1">Membrane</location>
        <topology evidence="1">Multi-pass membrane protein</topology>
    </subcellularLocation>
</comment>
<keyword evidence="5 8" id="KW-1133">Transmembrane helix</keyword>